<accession>A0A1H2MX46</accession>
<dbReference type="InterPro" id="IPR013797">
    <property type="entry name" value="Maltooligo_trehalose_synth_4"/>
</dbReference>
<dbReference type="SUPFAM" id="SSF51445">
    <property type="entry name" value="(Trans)glycosidases"/>
    <property type="match status" value="1"/>
</dbReference>
<gene>
    <name evidence="2" type="ORF">SAMN04488544_2895</name>
</gene>
<dbReference type="Gene3D" id="1.10.10.470">
    <property type="entry name" value="Maltooligosyl trehalose synthase, domain 4"/>
    <property type="match status" value="1"/>
</dbReference>
<reference evidence="3" key="1">
    <citation type="submission" date="2016-10" db="EMBL/GenBank/DDBJ databases">
        <authorList>
            <person name="Varghese N."/>
            <person name="Submissions S."/>
        </authorList>
    </citation>
    <scope>NUCLEOTIDE SEQUENCE [LARGE SCALE GENOMIC DNA]</scope>
    <source>
        <strain evidence="3">DSM 21743</strain>
    </source>
</reference>
<evidence type="ECO:0000259" key="1">
    <source>
        <dbReference type="SMART" id="SM00642"/>
    </source>
</evidence>
<dbReference type="OrthoDB" id="9761577at2"/>
<dbReference type="CDD" id="cd11336">
    <property type="entry name" value="AmyAc_MTSase"/>
    <property type="match status" value="1"/>
</dbReference>
<sequence>MTANVPSSTYRLQITGSFTLDHAAEETAYLRDLGVGAVYCSPLLQAASGSDHGYDTVDPTRVDADRGGAEQLDALLARAQDEGLGVVVDIVPNHLGIEEPSENPAFFDVLRLGQDSPYAPWFDIDWSANGGRLLLPVLGDDAVLSVEDGELRYYDHRFPLAPGTWVEGDPDETADAVHARQHYELAHWTRANEELNYRRFFAVTTLAGVRQEDPEVFSATHELVASWPGKGVTGLRVDHPDGLVDPAGYLAQLRDLAPDAWITVEKILEPGEELPPWPVEGTTGYDAMREVNGVFVDHEAEAGLTDLYRRLTGDERTLAEHVETGKRMVDETLLPAELHRMARLVPEVPDAEPALAEVAVAFTVYRSYLPAGAEHLDEALALAAQRRPELAERLDALSPRLHDPEDELAKRMQQLSGATMAKGVEDTAYYRYARFIALNEVGGDPDEVGIPLARFHQLQAERQQAQPRSMTALSTHDTKRGEDVRARLAVLTEVSDAWTRFAERVLEVSTVPNRAFAYFVAQTLAGAGRVEDERMHAYVEKAMREASDGTTWTEPDEAFEKTVHALVDAAYDGPLGDDWDALTALLAAPGWSNALGQKLVQLTMPGVPDVYQGTELWEDSLVDPDNRRPVDYAERRALLAALDTAEEPPAVDRTGAAKLWVVRQALRARREHPELFTGYDPVAADGPAAAHLVGFDRGGAITLATRLPVTLEAEGGWRGTAITLPERRVDVLTGREHEGTLDVAEVLDRYPVALLLPV</sequence>
<dbReference type="GO" id="GO:0047470">
    <property type="term" value="F:(1,4)-alpha-D-glucan 1-alpha-D-glucosylmutase activity"/>
    <property type="evidence" value="ECO:0007669"/>
    <property type="project" value="TreeGrafter"/>
</dbReference>
<dbReference type="SMART" id="SM00642">
    <property type="entry name" value="Aamy"/>
    <property type="match status" value="1"/>
</dbReference>
<dbReference type="GO" id="GO:0005992">
    <property type="term" value="P:trehalose biosynthetic process"/>
    <property type="evidence" value="ECO:0007669"/>
    <property type="project" value="TreeGrafter"/>
</dbReference>
<evidence type="ECO:0000313" key="2">
    <source>
        <dbReference type="EMBL" id="SDU97817.1"/>
    </source>
</evidence>
<protein>
    <submittedName>
        <fullName evidence="2">Maltooligosyl trehalose synthase</fullName>
    </submittedName>
</protein>
<dbReference type="Gene3D" id="1.10.150.200">
    <property type="entry name" value="Maltooligosyl trehalose synthase, domain 3"/>
    <property type="match status" value="1"/>
</dbReference>
<name>A0A1H2MX46_9ACTN</name>
<keyword evidence="3" id="KW-1185">Reference proteome</keyword>
<dbReference type="RefSeq" id="WP_091075627.1">
    <property type="nucleotide sequence ID" value="NZ_LT629799.1"/>
</dbReference>
<dbReference type="GO" id="GO:0030980">
    <property type="term" value="P:alpha-glucan catabolic process"/>
    <property type="evidence" value="ECO:0007669"/>
    <property type="project" value="TreeGrafter"/>
</dbReference>
<evidence type="ECO:0000313" key="3">
    <source>
        <dbReference type="Proteomes" id="UP000198825"/>
    </source>
</evidence>
<organism evidence="2 3">
    <name type="scientific">Microlunatus sagamiharensis</name>
    <dbReference type="NCBI Taxonomy" id="546874"/>
    <lineage>
        <taxon>Bacteria</taxon>
        <taxon>Bacillati</taxon>
        <taxon>Actinomycetota</taxon>
        <taxon>Actinomycetes</taxon>
        <taxon>Propionibacteriales</taxon>
        <taxon>Propionibacteriaceae</taxon>
        <taxon>Microlunatus</taxon>
    </lineage>
</organism>
<dbReference type="InterPro" id="IPR017853">
    <property type="entry name" value="GH"/>
</dbReference>
<dbReference type="Gene3D" id="3.20.20.80">
    <property type="entry name" value="Glycosidases"/>
    <property type="match status" value="1"/>
</dbReference>
<dbReference type="InterPro" id="IPR012767">
    <property type="entry name" value="Trehalose_TreY"/>
</dbReference>
<proteinExistence type="predicted"/>
<feature type="domain" description="Glycosyl hydrolase family 13 catalytic" evidence="1">
    <location>
        <begin position="13"/>
        <end position="646"/>
    </location>
</feature>
<dbReference type="InterPro" id="IPR006047">
    <property type="entry name" value="GH13_cat_dom"/>
</dbReference>
<dbReference type="AlphaFoldDB" id="A0A1H2MX46"/>
<dbReference type="PANTHER" id="PTHR10357:SF216">
    <property type="entry name" value="MALTOOLIGOSYL TREHALOSE SYNTHASE-RELATED"/>
    <property type="match status" value="1"/>
</dbReference>
<dbReference type="NCBIfam" id="TIGR02401">
    <property type="entry name" value="trehalose_TreY"/>
    <property type="match status" value="1"/>
</dbReference>
<dbReference type="PANTHER" id="PTHR10357">
    <property type="entry name" value="ALPHA-AMYLASE FAMILY MEMBER"/>
    <property type="match status" value="1"/>
</dbReference>
<dbReference type="EMBL" id="LT629799">
    <property type="protein sequence ID" value="SDU97817.1"/>
    <property type="molecule type" value="Genomic_DNA"/>
</dbReference>
<dbReference type="STRING" id="546874.SAMN04488544_2895"/>
<dbReference type="Proteomes" id="UP000198825">
    <property type="component" value="Chromosome I"/>
</dbReference>
<dbReference type="Gene3D" id="3.30.1590.10">
    <property type="entry name" value="Maltooligosyl trehalose synthase, domain 2"/>
    <property type="match status" value="1"/>
</dbReference>
<dbReference type="Pfam" id="PF00128">
    <property type="entry name" value="Alpha-amylase"/>
    <property type="match status" value="1"/>
</dbReference>